<name>A0A0J6CXY5_9BACL</name>
<dbReference type="GO" id="GO:0004222">
    <property type="term" value="F:metalloendopeptidase activity"/>
    <property type="evidence" value="ECO:0007669"/>
    <property type="project" value="InterPro"/>
</dbReference>
<evidence type="ECO:0000256" key="1">
    <source>
        <dbReference type="ARBA" id="ARBA00022670"/>
    </source>
</evidence>
<keyword evidence="4 6" id="KW-0862">Zinc</keyword>
<dbReference type="AlphaFoldDB" id="A0A0J6CXY5"/>
<keyword evidence="2 6" id="KW-0479">Metal-binding</keyword>
<evidence type="ECO:0000256" key="2">
    <source>
        <dbReference type="ARBA" id="ARBA00022723"/>
    </source>
</evidence>
<comment type="caution">
    <text evidence="8">The sequence shown here is derived from an EMBL/GenBank/DDBJ whole genome shotgun (WGS) entry which is preliminary data.</text>
</comment>
<dbReference type="CDD" id="cd09606">
    <property type="entry name" value="M3B_PepF"/>
    <property type="match status" value="1"/>
</dbReference>
<keyword evidence="5 6" id="KW-0482">Metalloprotease</keyword>
<dbReference type="RefSeq" id="WP_048309037.1">
    <property type="nucleotide sequence ID" value="NZ_CP119526.1"/>
</dbReference>
<accession>A0A0J6CXY5</accession>
<dbReference type="SUPFAM" id="SSF55486">
    <property type="entry name" value="Metalloproteases ('zincins'), catalytic domain"/>
    <property type="match status" value="1"/>
</dbReference>
<dbReference type="GO" id="GO:0006508">
    <property type="term" value="P:proteolysis"/>
    <property type="evidence" value="ECO:0007669"/>
    <property type="project" value="UniProtKB-KW"/>
</dbReference>
<evidence type="ECO:0000256" key="4">
    <source>
        <dbReference type="ARBA" id="ARBA00022833"/>
    </source>
</evidence>
<evidence type="ECO:0000256" key="5">
    <source>
        <dbReference type="ARBA" id="ARBA00023049"/>
    </source>
</evidence>
<dbReference type="InterPro" id="IPR045090">
    <property type="entry name" value="Pept_M3A_M3B"/>
</dbReference>
<keyword evidence="1 6" id="KW-0645">Protease</keyword>
<keyword evidence="9" id="KW-1185">Reference proteome</keyword>
<dbReference type="PANTHER" id="PTHR11804:SF48">
    <property type="entry name" value="PUTATIVE-RELATED"/>
    <property type="match status" value="1"/>
</dbReference>
<evidence type="ECO:0000313" key="8">
    <source>
        <dbReference type="EMBL" id="KMM37953.1"/>
    </source>
</evidence>
<comment type="similarity">
    <text evidence="6">Belongs to the peptidase M3 family.</text>
</comment>
<dbReference type="PATRIC" id="fig|157733.3.peg.2413"/>
<dbReference type="Gene3D" id="1.10.1370.30">
    <property type="match status" value="1"/>
</dbReference>
<evidence type="ECO:0000256" key="6">
    <source>
        <dbReference type="RuleBase" id="RU003435"/>
    </source>
</evidence>
<evidence type="ECO:0000313" key="9">
    <source>
        <dbReference type="Proteomes" id="UP000035996"/>
    </source>
</evidence>
<dbReference type="OrthoDB" id="9762795at2"/>
<protein>
    <submittedName>
        <fullName evidence="8">Oligoendopeptidase F</fullName>
    </submittedName>
</protein>
<comment type="cofactor">
    <cofactor evidence="6">
        <name>Zn(2+)</name>
        <dbReference type="ChEBI" id="CHEBI:29105"/>
    </cofactor>
    <text evidence="6">Binds 1 zinc ion.</text>
</comment>
<sequence>MSVHIQDLTNEFQSLVNTEVCSDKDLKAFLTKASSLFDHVDEILMSSYIRYQLNTGDISIQDHYQFTQKTIKPLYRNFKIKIERKLSTHENYFSTNYYQYLLKRIQNSMLLVSEDNLQLQIAEDELVTEYFDMRSNMTTTWKGQPIPVLDLYGILYDDNRDLREEALKHLSVVYKTKEEELQLIMDQMIHLRNQKAKNAGFNNYRDYMFSYYERLDYTPSECHQLADSVHKHVVPLIDQSNRVKREKLAVEVLKPWDTRVTGNEGTLSIPYKTISEMVQVAEELLRELSPSFSDLLIDMKEKNFLDLESRNKKAPGGFCEFLPESKSSFVMLNLVNTKDDLPIFLHEMGHAIHHELMKDIELNQYKSLPMETAELAAMSIELLTLDSWEHLYKTKEEFHLVKKELFEQILEFIPITIAVDQFQHWLYTNPDHTHFERNEKFNSILEHYDSKVIDWNGIDEWKMIQWLDVIHIFETPFYYIEYAIAQLGALQLYRNYKNNPSVTISKFKSALSLGSSKSVKEVYQEAGIEFNLSEEMIEELMDFVGEEIRSL</sequence>
<dbReference type="InterPro" id="IPR011976">
    <property type="entry name" value="Pept_M3B_oligopep-rel"/>
</dbReference>
<reference evidence="8" key="1">
    <citation type="submission" date="2015-06" db="EMBL/GenBank/DDBJ databases">
        <authorList>
            <person name="Liu B."/>
            <person name="Wang J."/>
            <person name="Zhu Y."/>
            <person name="Liu G."/>
            <person name="Chen Q."/>
            <person name="Zheng C."/>
            <person name="Che J."/>
            <person name="Ge C."/>
            <person name="Shi H."/>
            <person name="Pan Z."/>
            <person name="Liu X."/>
        </authorList>
    </citation>
    <scope>NUCLEOTIDE SEQUENCE [LARGE SCALE GENOMIC DNA]</scope>
    <source>
        <strain evidence="8">DSM 16346</strain>
    </source>
</reference>
<feature type="domain" description="Peptidase M3A/M3B catalytic" evidence="7">
    <location>
        <begin position="155"/>
        <end position="540"/>
    </location>
</feature>
<dbReference type="STRING" id="157733.AB986_01045"/>
<dbReference type="InterPro" id="IPR001567">
    <property type="entry name" value="Pept_M3A_M3B_dom"/>
</dbReference>
<evidence type="ECO:0000259" key="7">
    <source>
        <dbReference type="Pfam" id="PF01432"/>
    </source>
</evidence>
<dbReference type="PANTHER" id="PTHR11804">
    <property type="entry name" value="PROTEASE M3 THIMET OLIGOPEPTIDASE-RELATED"/>
    <property type="match status" value="1"/>
</dbReference>
<dbReference type="EMBL" id="LELK01000001">
    <property type="protein sequence ID" value="KMM37953.1"/>
    <property type="molecule type" value="Genomic_DNA"/>
</dbReference>
<keyword evidence="3 6" id="KW-0378">Hydrolase</keyword>
<dbReference type="GO" id="GO:0006518">
    <property type="term" value="P:peptide metabolic process"/>
    <property type="evidence" value="ECO:0007669"/>
    <property type="project" value="TreeGrafter"/>
</dbReference>
<dbReference type="Pfam" id="PF01432">
    <property type="entry name" value="Peptidase_M3"/>
    <property type="match status" value="1"/>
</dbReference>
<organism evidence="8 9">
    <name type="scientific">Guptibacillus hwajinpoensis</name>
    <dbReference type="NCBI Taxonomy" id="208199"/>
    <lineage>
        <taxon>Bacteria</taxon>
        <taxon>Bacillati</taxon>
        <taxon>Bacillota</taxon>
        <taxon>Bacilli</taxon>
        <taxon>Bacillales</taxon>
        <taxon>Guptibacillaceae</taxon>
        <taxon>Guptibacillus</taxon>
    </lineage>
</organism>
<dbReference type="NCBIfam" id="TIGR02289">
    <property type="entry name" value="M3_not_pepF"/>
    <property type="match status" value="1"/>
</dbReference>
<dbReference type="GO" id="GO:0046872">
    <property type="term" value="F:metal ion binding"/>
    <property type="evidence" value="ECO:0007669"/>
    <property type="project" value="UniProtKB-UniRule"/>
</dbReference>
<dbReference type="Proteomes" id="UP000035996">
    <property type="component" value="Unassembled WGS sequence"/>
</dbReference>
<proteinExistence type="inferred from homology"/>
<gene>
    <name evidence="8" type="ORF">AB986_01045</name>
</gene>
<evidence type="ECO:0000256" key="3">
    <source>
        <dbReference type="ARBA" id="ARBA00022801"/>
    </source>
</evidence>